<gene>
    <name evidence="11" type="ORF">CLODIP_2_CD09900</name>
</gene>
<proteinExistence type="inferred from homology"/>
<feature type="chain" id="PRO_5035754651" description="BZIP domain-containing protein" evidence="9">
    <location>
        <begin position="25"/>
        <end position="444"/>
    </location>
</feature>
<feature type="signal peptide" evidence="9">
    <location>
        <begin position="1"/>
        <end position="24"/>
    </location>
</feature>
<dbReference type="OrthoDB" id="644067at2759"/>
<name>A0A8S1C7J9_9INSE</name>
<keyword evidence="12" id="KW-1185">Reference proteome</keyword>
<dbReference type="GO" id="GO:0016020">
    <property type="term" value="C:membrane"/>
    <property type="evidence" value="ECO:0007669"/>
    <property type="project" value="UniProtKB-SubCell"/>
</dbReference>
<keyword evidence="4" id="KW-0238">DNA-binding</keyword>
<dbReference type="InterPro" id="IPR051882">
    <property type="entry name" value="ATF_bZIP_TF"/>
</dbReference>
<dbReference type="InterPro" id="IPR046347">
    <property type="entry name" value="bZIP_sf"/>
</dbReference>
<reference evidence="11 12" key="1">
    <citation type="submission" date="2020-04" db="EMBL/GenBank/DDBJ databases">
        <authorList>
            <person name="Alioto T."/>
            <person name="Alioto T."/>
            <person name="Gomez Garrido J."/>
        </authorList>
    </citation>
    <scope>NUCLEOTIDE SEQUENCE [LARGE SCALE GENOMIC DNA]</scope>
</reference>
<evidence type="ECO:0000313" key="12">
    <source>
        <dbReference type="Proteomes" id="UP000494165"/>
    </source>
</evidence>
<keyword evidence="9" id="KW-0732">Signal</keyword>
<accession>A0A8S1C7J9</accession>
<dbReference type="PROSITE" id="PS50217">
    <property type="entry name" value="BZIP"/>
    <property type="match status" value="1"/>
</dbReference>
<evidence type="ECO:0000259" key="10">
    <source>
        <dbReference type="PROSITE" id="PS50217"/>
    </source>
</evidence>
<dbReference type="EMBL" id="CADEPI010000013">
    <property type="protein sequence ID" value="CAB3363844.1"/>
    <property type="molecule type" value="Genomic_DNA"/>
</dbReference>
<dbReference type="SMART" id="SM00338">
    <property type="entry name" value="BRLZ"/>
    <property type="match status" value="1"/>
</dbReference>
<comment type="caution">
    <text evidence="11">The sequence shown here is derived from an EMBL/GenBank/DDBJ whole genome shotgun (WGS) entry which is preliminary data.</text>
</comment>
<organism evidence="11 12">
    <name type="scientific">Cloeon dipterum</name>
    <dbReference type="NCBI Taxonomy" id="197152"/>
    <lineage>
        <taxon>Eukaryota</taxon>
        <taxon>Metazoa</taxon>
        <taxon>Ecdysozoa</taxon>
        <taxon>Arthropoda</taxon>
        <taxon>Hexapoda</taxon>
        <taxon>Insecta</taxon>
        <taxon>Pterygota</taxon>
        <taxon>Palaeoptera</taxon>
        <taxon>Ephemeroptera</taxon>
        <taxon>Pisciforma</taxon>
        <taxon>Baetidae</taxon>
        <taxon>Cloeon</taxon>
    </lineage>
</organism>
<protein>
    <recommendedName>
        <fullName evidence="10">BZIP domain-containing protein</fullName>
    </recommendedName>
</protein>
<feature type="coiled-coil region" evidence="7">
    <location>
        <begin position="206"/>
        <end position="238"/>
    </location>
</feature>
<evidence type="ECO:0000256" key="1">
    <source>
        <dbReference type="ARBA" id="ARBA00004167"/>
    </source>
</evidence>
<keyword evidence="3" id="KW-0805">Transcription regulation</keyword>
<evidence type="ECO:0000256" key="5">
    <source>
        <dbReference type="ARBA" id="ARBA00023163"/>
    </source>
</evidence>
<evidence type="ECO:0000256" key="4">
    <source>
        <dbReference type="ARBA" id="ARBA00023125"/>
    </source>
</evidence>
<comment type="similarity">
    <text evidence="2">Belongs to the bZIP family. ATF subfamily.</text>
</comment>
<dbReference type="GO" id="GO:0005634">
    <property type="term" value="C:nucleus"/>
    <property type="evidence" value="ECO:0007669"/>
    <property type="project" value="TreeGrafter"/>
</dbReference>
<keyword evidence="7" id="KW-0175">Coiled coil</keyword>
<evidence type="ECO:0000256" key="3">
    <source>
        <dbReference type="ARBA" id="ARBA00023015"/>
    </source>
</evidence>
<dbReference type="AlphaFoldDB" id="A0A8S1C7J9"/>
<dbReference type="Gene3D" id="1.20.5.170">
    <property type="match status" value="1"/>
</dbReference>
<sequence length="444" mass="49744">MSCWLPNFTICVCIIIQLLSGLSGFSDMPDIYNFSPSLSDDLELQVGLDAEEDYLFSDGILNLDRIPLEWDPEKISLSRNNMQISVKNEPGTPPSPTGSSDSGCWPKTETETPPVSPPRVVVPKFQSVVMLPQMNFVPVNGRSKTAKRIQPKPAEDIKARPIKIEWIPGQETVTSTTDMRLLKKHQRMIKNRESACQSRKKKKEYLTTLETQISRLLMENKQLRCENEELKAQLAKHEGPRGKKGVITLCACLMLVAFNPLSVFQPSDLPDPVVQHPVRSPAGRSLLWMGDSKPKALPRCPVAINQTESDRLNSQLRGCFSTNSSRVERVPRPAAKKKLRKSSAVALYGPHEALFDAIGRRDDFFYVFSTEHVLRAAKAHNVSSRPKVALVLPTVNASVPSHKVALLQVECEVIDTRAFAVDQRLMPNATATARRWRRDFFGHN</sequence>
<evidence type="ECO:0000256" key="6">
    <source>
        <dbReference type="ARBA" id="ARBA00023242"/>
    </source>
</evidence>
<dbReference type="PANTHER" id="PTHR46164">
    <property type="entry name" value="ATF6, ISOFORM C"/>
    <property type="match status" value="1"/>
</dbReference>
<dbReference type="PROSITE" id="PS00036">
    <property type="entry name" value="BZIP_BASIC"/>
    <property type="match status" value="1"/>
</dbReference>
<evidence type="ECO:0000256" key="8">
    <source>
        <dbReference type="SAM" id="MobiDB-lite"/>
    </source>
</evidence>
<dbReference type="CDD" id="cd14700">
    <property type="entry name" value="bZIP_ATF6"/>
    <property type="match status" value="1"/>
</dbReference>
<dbReference type="GO" id="GO:0030968">
    <property type="term" value="P:endoplasmic reticulum unfolded protein response"/>
    <property type="evidence" value="ECO:0007669"/>
    <property type="project" value="TreeGrafter"/>
</dbReference>
<dbReference type="GO" id="GO:0000978">
    <property type="term" value="F:RNA polymerase II cis-regulatory region sequence-specific DNA binding"/>
    <property type="evidence" value="ECO:0007669"/>
    <property type="project" value="TreeGrafter"/>
</dbReference>
<keyword evidence="6" id="KW-0539">Nucleus</keyword>
<comment type="subcellular location">
    <subcellularLocation>
        <location evidence="1">Membrane</location>
        <topology evidence="1">Single-pass membrane protein</topology>
    </subcellularLocation>
</comment>
<dbReference type="Pfam" id="PF00170">
    <property type="entry name" value="bZIP_1"/>
    <property type="match status" value="1"/>
</dbReference>
<dbReference type="GO" id="GO:0000981">
    <property type="term" value="F:DNA-binding transcription factor activity, RNA polymerase II-specific"/>
    <property type="evidence" value="ECO:0007669"/>
    <property type="project" value="TreeGrafter"/>
</dbReference>
<evidence type="ECO:0000256" key="7">
    <source>
        <dbReference type="SAM" id="Coils"/>
    </source>
</evidence>
<dbReference type="InterPro" id="IPR004827">
    <property type="entry name" value="bZIP"/>
</dbReference>
<keyword evidence="5" id="KW-0804">Transcription</keyword>
<dbReference type="SUPFAM" id="SSF57959">
    <property type="entry name" value="Leucine zipper domain"/>
    <property type="match status" value="1"/>
</dbReference>
<feature type="region of interest" description="Disordered" evidence="8">
    <location>
        <begin position="84"/>
        <end position="118"/>
    </location>
</feature>
<evidence type="ECO:0000256" key="2">
    <source>
        <dbReference type="ARBA" id="ARBA00009050"/>
    </source>
</evidence>
<evidence type="ECO:0000313" key="11">
    <source>
        <dbReference type="EMBL" id="CAB3363844.1"/>
    </source>
</evidence>
<dbReference type="Proteomes" id="UP000494165">
    <property type="component" value="Unassembled WGS sequence"/>
</dbReference>
<dbReference type="PANTHER" id="PTHR46164:SF3">
    <property type="entry name" value="ATF6, ISOFORM C"/>
    <property type="match status" value="1"/>
</dbReference>
<feature type="domain" description="BZIP" evidence="10">
    <location>
        <begin position="181"/>
        <end position="236"/>
    </location>
</feature>
<evidence type="ECO:0000256" key="9">
    <source>
        <dbReference type="SAM" id="SignalP"/>
    </source>
</evidence>